<name>A0A2S8S8A6_9RHOB</name>
<evidence type="ECO:0000313" key="2">
    <source>
        <dbReference type="EMBL" id="PQV57024.1"/>
    </source>
</evidence>
<sequence length="256" mass="26582">MAAGLHGKMALVSGAADGLGAAIAARLAADGARVAVLDRSAEAIALSAARPDMAGVHFEQVDLSDAAGIAAALSRLDQAGFRFDILVNNAGGSLHTPRAFVEETDEDWARVMDLNVTAAVRLIRAIVPGMAERGYGRIINLGSKAGRYGSLFTGANYVAAKGAVQSMTLQLAQEFGPRGITCNAVCPGAILTPRVERLLSERQTPEERAAVRNAIPVRRHGRVEDVAAAVAFFASEESGFITGQLLDVNGGQGMAS</sequence>
<dbReference type="SUPFAM" id="SSF51735">
    <property type="entry name" value="NAD(P)-binding Rossmann-fold domains"/>
    <property type="match status" value="1"/>
</dbReference>
<reference evidence="2 3" key="1">
    <citation type="submission" date="2018-02" db="EMBL/GenBank/DDBJ databases">
        <title>Genomic Encyclopedia of Archaeal and Bacterial Type Strains, Phase II (KMG-II): from individual species to whole genera.</title>
        <authorList>
            <person name="Goeker M."/>
        </authorList>
    </citation>
    <scope>NUCLEOTIDE SEQUENCE [LARGE SCALE GENOMIC DNA]</scope>
    <source>
        <strain evidence="2 3">DSM 18921</strain>
    </source>
</reference>
<dbReference type="OrthoDB" id="7745792at2"/>
<dbReference type="InterPro" id="IPR036291">
    <property type="entry name" value="NAD(P)-bd_dom_sf"/>
</dbReference>
<dbReference type="PROSITE" id="PS00061">
    <property type="entry name" value="ADH_SHORT"/>
    <property type="match status" value="1"/>
</dbReference>
<dbReference type="PRINTS" id="PR00080">
    <property type="entry name" value="SDRFAMILY"/>
</dbReference>
<dbReference type="AlphaFoldDB" id="A0A2S8S8A6"/>
<proteinExistence type="inferred from homology"/>
<keyword evidence="3" id="KW-1185">Reference proteome</keyword>
<dbReference type="EMBL" id="PVEP01000003">
    <property type="protein sequence ID" value="PQV57024.1"/>
    <property type="molecule type" value="Genomic_DNA"/>
</dbReference>
<protein>
    <submittedName>
        <fullName evidence="2">3-oxoacyl-[acyl-carrier protein] reductase</fullName>
    </submittedName>
</protein>
<dbReference type="FunFam" id="3.40.50.720:FF:000084">
    <property type="entry name" value="Short-chain dehydrogenase reductase"/>
    <property type="match status" value="1"/>
</dbReference>
<dbReference type="RefSeq" id="WP_105514405.1">
    <property type="nucleotide sequence ID" value="NZ_PVEP01000003.1"/>
</dbReference>
<gene>
    <name evidence="2" type="ORF">LX70_01880</name>
</gene>
<dbReference type="PRINTS" id="PR00081">
    <property type="entry name" value="GDHRDH"/>
</dbReference>
<comment type="caution">
    <text evidence="2">The sequence shown here is derived from an EMBL/GenBank/DDBJ whole genome shotgun (WGS) entry which is preliminary data.</text>
</comment>
<dbReference type="GO" id="GO:0032787">
    <property type="term" value="P:monocarboxylic acid metabolic process"/>
    <property type="evidence" value="ECO:0007669"/>
    <property type="project" value="UniProtKB-ARBA"/>
</dbReference>
<evidence type="ECO:0000256" key="1">
    <source>
        <dbReference type="ARBA" id="ARBA00006484"/>
    </source>
</evidence>
<dbReference type="PANTHER" id="PTHR42879:SF2">
    <property type="entry name" value="3-OXOACYL-[ACYL-CARRIER-PROTEIN] REDUCTASE FABG"/>
    <property type="match status" value="1"/>
</dbReference>
<organism evidence="2 3">
    <name type="scientific">Albidovulum denitrificans</name>
    <dbReference type="NCBI Taxonomy" id="404881"/>
    <lineage>
        <taxon>Bacteria</taxon>
        <taxon>Pseudomonadati</taxon>
        <taxon>Pseudomonadota</taxon>
        <taxon>Alphaproteobacteria</taxon>
        <taxon>Rhodobacterales</taxon>
        <taxon>Paracoccaceae</taxon>
        <taxon>Albidovulum</taxon>
    </lineage>
</organism>
<dbReference type="Proteomes" id="UP000238338">
    <property type="component" value="Unassembled WGS sequence"/>
</dbReference>
<dbReference type="PANTHER" id="PTHR42879">
    <property type="entry name" value="3-OXOACYL-(ACYL-CARRIER-PROTEIN) REDUCTASE"/>
    <property type="match status" value="1"/>
</dbReference>
<comment type="similarity">
    <text evidence="1">Belongs to the short-chain dehydrogenases/reductases (SDR) family.</text>
</comment>
<dbReference type="InterPro" id="IPR002347">
    <property type="entry name" value="SDR_fam"/>
</dbReference>
<accession>A0A2S8S8A6</accession>
<evidence type="ECO:0000313" key="3">
    <source>
        <dbReference type="Proteomes" id="UP000238338"/>
    </source>
</evidence>
<dbReference type="Pfam" id="PF13561">
    <property type="entry name" value="adh_short_C2"/>
    <property type="match status" value="1"/>
</dbReference>
<dbReference type="InterPro" id="IPR050259">
    <property type="entry name" value="SDR"/>
</dbReference>
<dbReference type="Gene3D" id="3.40.50.720">
    <property type="entry name" value="NAD(P)-binding Rossmann-like Domain"/>
    <property type="match status" value="1"/>
</dbReference>
<dbReference type="CDD" id="cd05233">
    <property type="entry name" value="SDR_c"/>
    <property type="match status" value="1"/>
</dbReference>
<dbReference type="InterPro" id="IPR020904">
    <property type="entry name" value="Sc_DH/Rdtase_CS"/>
</dbReference>